<dbReference type="Gene3D" id="3.40.50.300">
    <property type="entry name" value="P-loop containing nucleotide triphosphate hydrolases"/>
    <property type="match status" value="1"/>
</dbReference>
<keyword evidence="2" id="KW-1185">Reference proteome</keyword>
<evidence type="ECO:0000313" key="1">
    <source>
        <dbReference type="EMBL" id="KAG5184448.1"/>
    </source>
</evidence>
<dbReference type="Proteomes" id="UP000664859">
    <property type="component" value="Unassembled WGS sequence"/>
</dbReference>
<accession>A0A836CGK2</accession>
<dbReference type="AlphaFoldDB" id="A0A836CGK2"/>
<reference evidence="1" key="1">
    <citation type="submission" date="2021-02" db="EMBL/GenBank/DDBJ databases">
        <title>First Annotated Genome of the Yellow-green Alga Tribonema minus.</title>
        <authorList>
            <person name="Mahan K.M."/>
        </authorList>
    </citation>
    <scope>NUCLEOTIDE SEQUENCE</scope>
    <source>
        <strain evidence="1">UTEX B ZZ1240</strain>
    </source>
</reference>
<proteinExistence type="predicted"/>
<gene>
    <name evidence="1" type="ORF">JKP88DRAFT_255470</name>
</gene>
<evidence type="ECO:0000313" key="2">
    <source>
        <dbReference type="Proteomes" id="UP000664859"/>
    </source>
</evidence>
<dbReference type="InterPro" id="IPR027417">
    <property type="entry name" value="P-loop_NTPase"/>
</dbReference>
<protein>
    <submittedName>
        <fullName evidence="1">Uncharacterized protein</fullName>
    </submittedName>
</protein>
<dbReference type="EMBL" id="JAFCMP010000167">
    <property type="protein sequence ID" value="KAG5184448.1"/>
    <property type="molecule type" value="Genomic_DNA"/>
</dbReference>
<organism evidence="1 2">
    <name type="scientific">Tribonema minus</name>
    <dbReference type="NCBI Taxonomy" id="303371"/>
    <lineage>
        <taxon>Eukaryota</taxon>
        <taxon>Sar</taxon>
        <taxon>Stramenopiles</taxon>
        <taxon>Ochrophyta</taxon>
        <taxon>PX clade</taxon>
        <taxon>Xanthophyceae</taxon>
        <taxon>Tribonematales</taxon>
        <taxon>Tribonemataceae</taxon>
        <taxon>Tribonema</taxon>
    </lineage>
</organism>
<comment type="caution">
    <text evidence="1">The sequence shown here is derived from an EMBL/GenBank/DDBJ whole genome shotgun (WGS) entry which is preliminary data.</text>
</comment>
<sequence length="256" mass="29164">MAAGLVIVDFMIGSSGKRRRSRLFSAMDIQLVTRAARAYCYNTDEEEAVEEVEGREQQEQWERPVYLTFEYQGINRELRTEMDLRTALQLHSAESPAPLPVRIFTDPGEHFLALTQKVMVAFHPCTTPPSLTDIKLQGCGHSAVLDDFPGTGREGVMGRNYISNRQATCEKLEALMNKKGFLIVTAPPDSGKTSLLQLFDRYLTTRRFQTVYFTCLGRGKGPNHTWSIDDELARLAPYKKNLRDLVEERLHFKFEP</sequence>
<name>A0A836CGK2_9STRA</name>